<organism evidence="1 2">
    <name type="scientific">Acrobeloides nanus</name>
    <dbReference type="NCBI Taxonomy" id="290746"/>
    <lineage>
        <taxon>Eukaryota</taxon>
        <taxon>Metazoa</taxon>
        <taxon>Ecdysozoa</taxon>
        <taxon>Nematoda</taxon>
        <taxon>Chromadorea</taxon>
        <taxon>Rhabditida</taxon>
        <taxon>Tylenchina</taxon>
        <taxon>Cephalobomorpha</taxon>
        <taxon>Cephaloboidea</taxon>
        <taxon>Cephalobidae</taxon>
        <taxon>Acrobeloides</taxon>
    </lineage>
</organism>
<name>A0A914CIS0_9BILA</name>
<accession>A0A914CIS0</accession>
<sequence length="358" mass="41749">MEPPTRGHDQTCLDKLDSIIMSIYKQDREDTRARLKDLYKDLHPTDHLLSNYELFMQAQIMVPSEQVLNKLPENCVENLQLLSYRAIVCLVYVLVRYFGILIKENASKFQESILQGIVHFFTCHWANFNNAIQKRSDDEKQLALMLWHDAFFTNSFEIPCAINWMINGRKHYPKQALHCYHMLGLIKDPNDNKEFTAWHKNWDSVVTDNLLKDVYGESEQKPIVNQNKSESEQSKFGIWKYVKEAQDEFAESIRMDMGTQGGIESMYELRRNEKKEPDEFAELIRLDIPTHSGSKSILERYKNVKKDLSGSIEPSQLDMHTHACISNSITTITDYKSDVKRVKLRTRTSSSNWNSVII</sequence>
<keyword evidence="1" id="KW-1185">Reference proteome</keyword>
<protein>
    <submittedName>
        <fullName evidence="2">Uncharacterized protein</fullName>
    </submittedName>
</protein>
<dbReference type="Proteomes" id="UP000887540">
    <property type="component" value="Unplaced"/>
</dbReference>
<dbReference type="WBParaSite" id="ACRNAN_scaffold11080.g31786.t1">
    <property type="protein sequence ID" value="ACRNAN_scaffold11080.g31786.t1"/>
    <property type="gene ID" value="ACRNAN_scaffold11080.g31786"/>
</dbReference>
<dbReference type="AlphaFoldDB" id="A0A914CIS0"/>
<proteinExistence type="predicted"/>
<reference evidence="2" key="1">
    <citation type="submission" date="2022-11" db="UniProtKB">
        <authorList>
            <consortium name="WormBaseParasite"/>
        </authorList>
    </citation>
    <scope>IDENTIFICATION</scope>
</reference>
<evidence type="ECO:0000313" key="1">
    <source>
        <dbReference type="Proteomes" id="UP000887540"/>
    </source>
</evidence>
<evidence type="ECO:0000313" key="2">
    <source>
        <dbReference type="WBParaSite" id="ACRNAN_scaffold11080.g31786.t1"/>
    </source>
</evidence>